<keyword evidence="5 9" id="KW-0812">Transmembrane</keyword>
<organism evidence="10 11">
    <name type="scientific">Jiangella alba</name>
    <dbReference type="NCBI Taxonomy" id="561176"/>
    <lineage>
        <taxon>Bacteria</taxon>
        <taxon>Bacillati</taxon>
        <taxon>Actinomycetota</taxon>
        <taxon>Actinomycetes</taxon>
        <taxon>Jiangellales</taxon>
        <taxon>Jiangellaceae</taxon>
        <taxon>Jiangella</taxon>
    </lineage>
</organism>
<evidence type="ECO:0000256" key="5">
    <source>
        <dbReference type="ARBA" id="ARBA00022692"/>
    </source>
</evidence>
<keyword evidence="3" id="KW-0813">Transport</keyword>
<evidence type="ECO:0000256" key="2">
    <source>
        <dbReference type="ARBA" id="ARBA00009773"/>
    </source>
</evidence>
<dbReference type="InterPro" id="IPR002549">
    <property type="entry name" value="AI-2E-like"/>
</dbReference>
<dbReference type="GO" id="GO:0005886">
    <property type="term" value="C:plasma membrane"/>
    <property type="evidence" value="ECO:0007669"/>
    <property type="project" value="UniProtKB-SubCell"/>
</dbReference>
<evidence type="ECO:0000256" key="1">
    <source>
        <dbReference type="ARBA" id="ARBA00004651"/>
    </source>
</evidence>
<gene>
    <name evidence="10" type="ORF">SAMN04488561_3384</name>
</gene>
<evidence type="ECO:0000256" key="4">
    <source>
        <dbReference type="ARBA" id="ARBA00022475"/>
    </source>
</evidence>
<keyword evidence="4" id="KW-1003">Cell membrane</keyword>
<dbReference type="RefSeq" id="WP_069114722.1">
    <property type="nucleotide sequence ID" value="NZ_FNUC01000003.1"/>
</dbReference>
<feature type="transmembrane region" description="Helical" evidence="9">
    <location>
        <begin position="21"/>
        <end position="38"/>
    </location>
</feature>
<dbReference type="PANTHER" id="PTHR21716">
    <property type="entry name" value="TRANSMEMBRANE PROTEIN"/>
    <property type="match status" value="1"/>
</dbReference>
<dbReference type="PANTHER" id="PTHR21716:SF53">
    <property type="entry name" value="PERMEASE PERM-RELATED"/>
    <property type="match status" value="1"/>
</dbReference>
<feature type="transmembrane region" description="Helical" evidence="9">
    <location>
        <begin position="44"/>
        <end position="62"/>
    </location>
</feature>
<dbReference type="GO" id="GO:0055085">
    <property type="term" value="P:transmembrane transport"/>
    <property type="evidence" value="ECO:0007669"/>
    <property type="project" value="TreeGrafter"/>
</dbReference>
<evidence type="ECO:0000256" key="9">
    <source>
        <dbReference type="SAM" id="Phobius"/>
    </source>
</evidence>
<evidence type="ECO:0000256" key="3">
    <source>
        <dbReference type="ARBA" id="ARBA00022448"/>
    </source>
</evidence>
<feature type="transmembrane region" description="Helical" evidence="9">
    <location>
        <begin position="74"/>
        <end position="96"/>
    </location>
</feature>
<proteinExistence type="inferred from homology"/>
<accession>A0A1H5MSF2</accession>
<feature type="transmembrane region" description="Helical" evidence="9">
    <location>
        <begin position="314"/>
        <end position="347"/>
    </location>
</feature>
<keyword evidence="7 9" id="KW-0472">Membrane</keyword>
<feature type="region of interest" description="Disordered" evidence="8">
    <location>
        <begin position="358"/>
        <end position="392"/>
    </location>
</feature>
<dbReference type="Pfam" id="PF01594">
    <property type="entry name" value="AI-2E_transport"/>
    <property type="match status" value="1"/>
</dbReference>
<evidence type="ECO:0000256" key="8">
    <source>
        <dbReference type="SAM" id="MobiDB-lite"/>
    </source>
</evidence>
<reference evidence="11" key="1">
    <citation type="submission" date="2016-10" db="EMBL/GenBank/DDBJ databases">
        <authorList>
            <person name="Varghese N."/>
            <person name="Submissions S."/>
        </authorList>
    </citation>
    <scope>NUCLEOTIDE SEQUENCE [LARGE SCALE GENOMIC DNA]</scope>
    <source>
        <strain evidence="11">DSM 45237</strain>
    </source>
</reference>
<dbReference type="EMBL" id="FNUC01000003">
    <property type="protein sequence ID" value="SEE92183.1"/>
    <property type="molecule type" value="Genomic_DNA"/>
</dbReference>
<name>A0A1H5MSF2_9ACTN</name>
<protein>
    <submittedName>
        <fullName evidence="10">Predicted PurR-regulated permease PerM</fullName>
    </submittedName>
</protein>
<comment type="similarity">
    <text evidence="2">Belongs to the autoinducer-2 exporter (AI-2E) (TC 2.A.86) family.</text>
</comment>
<evidence type="ECO:0000313" key="11">
    <source>
        <dbReference type="Proteomes" id="UP000181980"/>
    </source>
</evidence>
<dbReference type="STRING" id="561176.SAMN04488561_3384"/>
<feature type="transmembrane region" description="Helical" evidence="9">
    <location>
        <begin position="216"/>
        <end position="238"/>
    </location>
</feature>
<keyword evidence="11" id="KW-1185">Reference proteome</keyword>
<evidence type="ECO:0000313" key="10">
    <source>
        <dbReference type="EMBL" id="SEE92183.1"/>
    </source>
</evidence>
<dbReference type="AlphaFoldDB" id="A0A1H5MSF2"/>
<evidence type="ECO:0000256" key="7">
    <source>
        <dbReference type="ARBA" id="ARBA00023136"/>
    </source>
</evidence>
<dbReference type="Proteomes" id="UP000181980">
    <property type="component" value="Unassembled WGS sequence"/>
</dbReference>
<dbReference type="OrthoDB" id="9784366at2"/>
<feature type="transmembrane region" description="Helical" evidence="9">
    <location>
        <begin position="154"/>
        <end position="180"/>
    </location>
</feature>
<feature type="transmembrane region" description="Helical" evidence="9">
    <location>
        <begin position="270"/>
        <end position="294"/>
    </location>
</feature>
<sequence>MTTTPSGRRPDPDWLRPESIIALRLLIIGVAVAAAMWLVLQVQFIATAVVLGFAEVALLWPLARWLRSKRVPAVFAALLCVLLFLAFFAGLVVFVITEVVDSWPRMVDAVTGSINEINDWLEGGPFGLDTQSVQDLLGELQSRLGDVLGDVTSAAVGGLSLVGNFATVILIATFFTIFALTSGDKLWKQFVGTLATGHREPADAAFRASMRTVGNWFYASTLTGLVDGVLIGVGLLILDVPLAVPIGALTFIMAYIPLVGATLAGAVAVLVALFSGGFTTSLWALAIVVLVQQIEGNVLSPLLMSRALNFHPVVTLILTTAAGTAFGLIGLFLAVPATGAIVAAVLAWRRVLRARELAENGGPPGDDGEPPPADATAPPSADPPSPLESPSR</sequence>
<keyword evidence="6 9" id="KW-1133">Transmembrane helix</keyword>
<evidence type="ECO:0000256" key="6">
    <source>
        <dbReference type="ARBA" id="ARBA00022989"/>
    </source>
</evidence>
<comment type="subcellular location">
    <subcellularLocation>
        <location evidence="1">Cell membrane</location>
        <topology evidence="1">Multi-pass membrane protein</topology>
    </subcellularLocation>
</comment>
<feature type="compositionally biased region" description="Pro residues" evidence="8">
    <location>
        <begin position="380"/>
        <end position="392"/>
    </location>
</feature>